<dbReference type="Proteomes" id="UP001604277">
    <property type="component" value="Unassembled WGS sequence"/>
</dbReference>
<gene>
    <name evidence="1" type="ORF">Fot_19997</name>
</gene>
<keyword evidence="2" id="KW-1185">Reference proteome</keyword>
<sequence length="103" mass="11493">MEEKHIQQGPNFGIFLGNFRYRNLGEKELGRTLAENGGGIIHLQGRFFGYKLGLLGRDFQSWEGWFSRRIMGQFGWSLSGKTNKKMAANEGATGTCIPDHGAV</sequence>
<protein>
    <submittedName>
        <fullName evidence="1">Uncharacterized protein</fullName>
    </submittedName>
</protein>
<reference evidence="2" key="1">
    <citation type="submission" date="2024-07" db="EMBL/GenBank/DDBJ databases">
        <title>Two chromosome-level genome assemblies of Korean endemic species Abeliophyllum distichum and Forsythia ovata (Oleaceae).</title>
        <authorList>
            <person name="Jang H."/>
        </authorList>
    </citation>
    <scope>NUCLEOTIDE SEQUENCE [LARGE SCALE GENOMIC DNA]</scope>
</reference>
<accession>A0ABD1VMP0</accession>
<proteinExistence type="predicted"/>
<dbReference type="AlphaFoldDB" id="A0ABD1VMP0"/>
<name>A0ABD1VMP0_9LAMI</name>
<evidence type="ECO:0000313" key="2">
    <source>
        <dbReference type="Proteomes" id="UP001604277"/>
    </source>
</evidence>
<comment type="caution">
    <text evidence="1">The sequence shown here is derived from an EMBL/GenBank/DDBJ whole genome shotgun (WGS) entry which is preliminary data.</text>
</comment>
<organism evidence="1 2">
    <name type="scientific">Forsythia ovata</name>
    <dbReference type="NCBI Taxonomy" id="205694"/>
    <lineage>
        <taxon>Eukaryota</taxon>
        <taxon>Viridiplantae</taxon>
        <taxon>Streptophyta</taxon>
        <taxon>Embryophyta</taxon>
        <taxon>Tracheophyta</taxon>
        <taxon>Spermatophyta</taxon>
        <taxon>Magnoliopsida</taxon>
        <taxon>eudicotyledons</taxon>
        <taxon>Gunneridae</taxon>
        <taxon>Pentapetalae</taxon>
        <taxon>asterids</taxon>
        <taxon>lamiids</taxon>
        <taxon>Lamiales</taxon>
        <taxon>Oleaceae</taxon>
        <taxon>Forsythieae</taxon>
        <taxon>Forsythia</taxon>
    </lineage>
</organism>
<dbReference type="EMBL" id="JBFOLJ010000005">
    <property type="protein sequence ID" value="KAL2538606.1"/>
    <property type="molecule type" value="Genomic_DNA"/>
</dbReference>
<evidence type="ECO:0000313" key="1">
    <source>
        <dbReference type="EMBL" id="KAL2538606.1"/>
    </source>
</evidence>